<evidence type="ECO:0000313" key="1">
    <source>
        <dbReference type="EMBL" id="GBN20712.1"/>
    </source>
</evidence>
<dbReference type="Proteomes" id="UP000499080">
    <property type="component" value="Unassembled WGS sequence"/>
</dbReference>
<comment type="caution">
    <text evidence="1">The sequence shown here is derived from an EMBL/GenBank/DDBJ whole genome shotgun (WGS) entry which is preliminary data.</text>
</comment>
<keyword evidence="2" id="KW-1185">Reference proteome</keyword>
<evidence type="ECO:0000313" key="2">
    <source>
        <dbReference type="Proteomes" id="UP000499080"/>
    </source>
</evidence>
<dbReference type="AlphaFoldDB" id="A0A4Y2M1S7"/>
<sequence length="98" mass="11163">MPVESNLWAIADTSDNLITLKDTSKSLIDYSLMETTDLSNERKGKLSELLRMFYGVFTKALKSTVARANVKHRINTDTHAPIHHRARFVSPTERCIPF</sequence>
<name>A0A4Y2M1S7_ARAVE</name>
<gene>
    <name evidence="1" type="ORF">AVEN_85114_1</name>
</gene>
<dbReference type="OrthoDB" id="10566491at2759"/>
<accession>A0A4Y2M1S7</accession>
<organism evidence="1 2">
    <name type="scientific">Araneus ventricosus</name>
    <name type="common">Orbweaver spider</name>
    <name type="synonym">Epeira ventricosa</name>
    <dbReference type="NCBI Taxonomy" id="182803"/>
    <lineage>
        <taxon>Eukaryota</taxon>
        <taxon>Metazoa</taxon>
        <taxon>Ecdysozoa</taxon>
        <taxon>Arthropoda</taxon>
        <taxon>Chelicerata</taxon>
        <taxon>Arachnida</taxon>
        <taxon>Araneae</taxon>
        <taxon>Araneomorphae</taxon>
        <taxon>Entelegynae</taxon>
        <taxon>Araneoidea</taxon>
        <taxon>Araneidae</taxon>
        <taxon>Araneus</taxon>
    </lineage>
</organism>
<dbReference type="EMBL" id="BGPR01121158">
    <property type="protein sequence ID" value="GBN20712.1"/>
    <property type="molecule type" value="Genomic_DNA"/>
</dbReference>
<reference evidence="1 2" key="1">
    <citation type="journal article" date="2019" name="Sci. Rep.">
        <title>Orb-weaving spider Araneus ventricosus genome elucidates the spidroin gene catalogue.</title>
        <authorList>
            <person name="Kono N."/>
            <person name="Nakamura H."/>
            <person name="Ohtoshi R."/>
            <person name="Moran D.A.P."/>
            <person name="Shinohara A."/>
            <person name="Yoshida Y."/>
            <person name="Fujiwara M."/>
            <person name="Mori M."/>
            <person name="Tomita M."/>
            <person name="Arakawa K."/>
        </authorList>
    </citation>
    <scope>NUCLEOTIDE SEQUENCE [LARGE SCALE GENOMIC DNA]</scope>
</reference>
<protein>
    <submittedName>
        <fullName evidence="1">Uncharacterized protein</fullName>
    </submittedName>
</protein>
<proteinExistence type="predicted"/>